<dbReference type="PANTHER" id="PTHR46491:SF3">
    <property type="entry name" value="CDGSH IRON-SULFUR DOMAIN-CONTAINING PROTEIN 3, MITOCHONDRIAL"/>
    <property type="match status" value="1"/>
</dbReference>
<keyword evidence="7" id="KW-1185">Reference proteome</keyword>
<dbReference type="InterPro" id="IPR010693">
    <property type="entry name" value="Divergent_4Fe-4S_mono-cluster"/>
</dbReference>
<dbReference type="Pfam" id="PF06902">
    <property type="entry name" value="Fer4_19"/>
    <property type="match status" value="1"/>
</dbReference>
<dbReference type="PANTHER" id="PTHR46491">
    <property type="entry name" value="CDGSH IRON SULFUR DOMAIN PROTEIN HOMOLOG"/>
    <property type="match status" value="1"/>
</dbReference>
<evidence type="ECO:0000256" key="2">
    <source>
        <dbReference type="ARBA" id="ARBA00022723"/>
    </source>
</evidence>
<feature type="domain" description="Iron-binding zinc finger CDGSH type" evidence="5">
    <location>
        <begin position="32"/>
        <end position="82"/>
    </location>
</feature>
<dbReference type="PIRSF" id="PIRSF009180">
    <property type="entry name" value="UCP009180"/>
    <property type="match status" value="1"/>
</dbReference>
<keyword evidence="4" id="KW-0411">Iron-sulfur</keyword>
<proteinExistence type="predicted"/>
<organism evidence="6 7">
    <name type="scientific">Candidatus Dehalogenimonas loeffleri</name>
    <dbReference type="NCBI Taxonomy" id="3127115"/>
    <lineage>
        <taxon>Bacteria</taxon>
        <taxon>Bacillati</taxon>
        <taxon>Chloroflexota</taxon>
        <taxon>Dehalococcoidia</taxon>
        <taxon>Dehalococcoidales</taxon>
        <taxon>Dehalococcoidaceae</taxon>
        <taxon>Dehalogenimonas</taxon>
    </lineage>
</organism>
<evidence type="ECO:0000256" key="1">
    <source>
        <dbReference type="ARBA" id="ARBA00022714"/>
    </source>
</evidence>
<accession>A0ABZ2JBM8</accession>
<evidence type="ECO:0000259" key="5">
    <source>
        <dbReference type="SMART" id="SM00704"/>
    </source>
</evidence>
<protein>
    <submittedName>
        <fullName evidence="6">CDGSH iron-sulfur domain-containing protein</fullName>
    </submittedName>
</protein>
<name>A0ABZ2JBM8_9CHLR</name>
<dbReference type="RefSeq" id="WP_338738997.1">
    <property type="nucleotide sequence ID" value="NZ_CP146612.1"/>
</dbReference>
<reference evidence="6 7" key="1">
    <citation type="submission" date="2024-03" db="EMBL/GenBank/DDBJ databases">
        <title>A Dehalogenimonas Isolated from Estuarine Sediments Dihaloeliminates Chlorinated Alkanes.</title>
        <authorList>
            <person name="Yang Y."/>
            <person name="Wang H."/>
        </authorList>
    </citation>
    <scope>NUCLEOTIDE SEQUENCE [LARGE SCALE GENOMIC DNA]</scope>
    <source>
        <strain evidence="6 7">W</strain>
    </source>
</reference>
<dbReference type="EMBL" id="CP146612">
    <property type="protein sequence ID" value="WWX26133.1"/>
    <property type="molecule type" value="Genomic_DNA"/>
</dbReference>
<gene>
    <name evidence="6" type="ORF">V8247_03960</name>
</gene>
<dbReference type="Gene3D" id="3.40.5.90">
    <property type="entry name" value="CDGSH iron-sulfur domain, mitoNEET-type"/>
    <property type="match status" value="1"/>
</dbReference>
<evidence type="ECO:0000313" key="7">
    <source>
        <dbReference type="Proteomes" id="UP001375370"/>
    </source>
</evidence>
<dbReference type="Proteomes" id="UP001375370">
    <property type="component" value="Chromosome"/>
</dbReference>
<dbReference type="Pfam" id="PF09360">
    <property type="entry name" value="zf-CDGSH"/>
    <property type="match status" value="1"/>
</dbReference>
<evidence type="ECO:0000256" key="4">
    <source>
        <dbReference type="ARBA" id="ARBA00023014"/>
    </source>
</evidence>
<dbReference type="InterPro" id="IPR016548">
    <property type="entry name" value="UCP009180"/>
</dbReference>
<dbReference type="InterPro" id="IPR042216">
    <property type="entry name" value="MitoNEET_CISD"/>
</dbReference>
<dbReference type="InterPro" id="IPR018967">
    <property type="entry name" value="FeS-contain_CDGSH-typ"/>
</dbReference>
<keyword evidence="2" id="KW-0479">Metal-binding</keyword>
<keyword evidence="3" id="KW-0408">Iron</keyword>
<keyword evidence="1" id="KW-0001">2Fe-2S</keyword>
<dbReference type="InterPro" id="IPR052950">
    <property type="entry name" value="CISD"/>
</dbReference>
<evidence type="ECO:0000256" key="3">
    <source>
        <dbReference type="ARBA" id="ARBA00023004"/>
    </source>
</evidence>
<evidence type="ECO:0000313" key="6">
    <source>
        <dbReference type="EMBL" id="WWX26133.1"/>
    </source>
</evidence>
<sequence>MVKSTGQRSKKFKIVITKDGPYVVSGGVPLSERFTCVDNDDQCHGWKEGQKFPIQENYALCRCGRSSTKPFCDGTHAKIHFNGTETTSRSPYLNQAEEITGPDLKLTDAQGFCASARFCHRADGTWTLVENSDDPESRKTAIEEACDCPSGRLVVWDNGGKAIEPEFEPSIGLVKDTQAGKMGPLWVRGGFRSSRLMVTHTRSEIE</sequence>
<dbReference type="SMART" id="SM00704">
    <property type="entry name" value="ZnF_CDGSH"/>
    <property type="match status" value="1"/>
</dbReference>